<sequence length="85" mass="9375">MCTVHGFFLFSCFFLCGERAAPHTYCVTAVPQRLVPWSGGPRTALERRKVKQCFRRRLLGSGRPLCGLRTTLPPCNAPGSAPPNL</sequence>
<accession>A0A2M4DLW1</accession>
<keyword evidence="1" id="KW-0732">Signal</keyword>
<evidence type="ECO:0000313" key="2">
    <source>
        <dbReference type="EMBL" id="MBW78537.1"/>
    </source>
</evidence>
<reference evidence="2" key="1">
    <citation type="submission" date="2018-01" db="EMBL/GenBank/DDBJ databases">
        <title>An insight into the sialome of Amazonian anophelines.</title>
        <authorList>
            <person name="Ribeiro J.M."/>
            <person name="Scarpassa V."/>
            <person name="Calvo E."/>
        </authorList>
    </citation>
    <scope>NUCLEOTIDE SEQUENCE</scope>
</reference>
<name>A0A2M4DLW1_ANODA</name>
<feature type="signal peptide" evidence="1">
    <location>
        <begin position="1"/>
        <end position="20"/>
    </location>
</feature>
<feature type="chain" id="PRO_5014669663" evidence="1">
    <location>
        <begin position="21"/>
        <end position="85"/>
    </location>
</feature>
<dbReference type="EMBL" id="GGFL01014359">
    <property type="protein sequence ID" value="MBW78537.1"/>
    <property type="molecule type" value="Transcribed_RNA"/>
</dbReference>
<organism evidence="2">
    <name type="scientific">Anopheles darlingi</name>
    <name type="common">Mosquito</name>
    <dbReference type="NCBI Taxonomy" id="43151"/>
    <lineage>
        <taxon>Eukaryota</taxon>
        <taxon>Metazoa</taxon>
        <taxon>Ecdysozoa</taxon>
        <taxon>Arthropoda</taxon>
        <taxon>Hexapoda</taxon>
        <taxon>Insecta</taxon>
        <taxon>Pterygota</taxon>
        <taxon>Neoptera</taxon>
        <taxon>Endopterygota</taxon>
        <taxon>Diptera</taxon>
        <taxon>Nematocera</taxon>
        <taxon>Culicoidea</taxon>
        <taxon>Culicidae</taxon>
        <taxon>Anophelinae</taxon>
        <taxon>Anopheles</taxon>
    </lineage>
</organism>
<protein>
    <submittedName>
        <fullName evidence="2">Putative secreted protein</fullName>
    </submittedName>
</protein>
<dbReference type="AlphaFoldDB" id="A0A2M4DLW1"/>
<proteinExistence type="predicted"/>
<evidence type="ECO:0000256" key="1">
    <source>
        <dbReference type="SAM" id="SignalP"/>
    </source>
</evidence>